<reference evidence="5 6" key="1">
    <citation type="submission" date="2017-11" db="EMBL/GenBank/DDBJ databases">
        <title>De novo assembly and phasing of dikaryotic genomes from two isolates of Puccinia coronata f. sp. avenae, the causal agent of oat crown rust.</title>
        <authorList>
            <person name="Miller M.E."/>
            <person name="Zhang Y."/>
            <person name="Omidvar V."/>
            <person name="Sperschneider J."/>
            <person name="Schwessinger B."/>
            <person name="Raley C."/>
            <person name="Palmer J.M."/>
            <person name="Garnica D."/>
            <person name="Upadhyaya N."/>
            <person name="Rathjen J."/>
            <person name="Taylor J.M."/>
            <person name="Park R.F."/>
            <person name="Dodds P.N."/>
            <person name="Hirsch C.D."/>
            <person name="Kianian S.F."/>
            <person name="Figueroa M."/>
        </authorList>
    </citation>
    <scope>NUCLEOTIDE SEQUENCE [LARGE SCALE GENOMIC DNA]</scope>
    <source>
        <strain evidence="2">12NC29</strain>
        <strain evidence="3">12SD80</strain>
    </source>
</reference>
<gene>
    <name evidence="4" type="ORF">PCANC_01989</name>
    <name evidence="2" type="ORF">PCANC_07643</name>
    <name evidence="3" type="ORF">PCASD_06604</name>
    <name evidence="1" type="ORF">PCASD_19498</name>
</gene>
<dbReference type="Proteomes" id="UP000235392">
    <property type="component" value="Unassembled WGS sequence"/>
</dbReference>
<dbReference type="Proteomes" id="UP000235388">
    <property type="component" value="Unassembled WGS sequence"/>
</dbReference>
<dbReference type="AlphaFoldDB" id="A0A2N5UT90"/>
<dbReference type="EMBL" id="PGCJ01000808">
    <property type="protein sequence ID" value="PLW19757.1"/>
    <property type="molecule type" value="Genomic_DNA"/>
</dbReference>
<evidence type="ECO:0000313" key="1">
    <source>
        <dbReference type="EMBL" id="PLW14053.1"/>
    </source>
</evidence>
<organism evidence="3 6">
    <name type="scientific">Puccinia coronata f. sp. avenae</name>
    <dbReference type="NCBI Taxonomy" id="200324"/>
    <lineage>
        <taxon>Eukaryota</taxon>
        <taxon>Fungi</taxon>
        <taxon>Dikarya</taxon>
        <taxon>Basidiomycota</taxon>
        <taxon>Pucciniomycotina</taxon>
        <taxon>Pucciniomycetes</taxon>
        <taxon>Pucciniales</taxon>
        <taxon>Pucciniaceae</taxon>
        <taxon>Puccinia</taxon>
    </lineage>
</organism>
<protein>
    <submittedName>
        <fullName evidence="3">Uncharacterized protein</fullName>
    </submittedName>
</protein>
<accession>A0A2N5UT90</accession>
<sequence length="249" mass="28829">MSHLITTTSGPPTKEEIAKSIAQCTSKYYPRLGLSGVDPTLRGSQLKLGKLYEFITNSISAGIWKFSLPIEDGKFDVEYLKRNPIARLSWFLEDLDAEEMMKYAQAFQEPEIGITIPQMVARQTILEQPDKTDPREQFAASRWFLQHVGWDCFQKTMLEYEKFPSGNRKIKGKVFRNPQRSNREKSSPSQGVQGFWRNKLDSILKENSFPQLPEQDQFSENIMEWLANFLTWLNKSNVQVRRLPSLKIS</sequence>
<dbReference type="OrthoDB" id="2497736at2759"/>
<dbReference type="EMBL" id="PGCJ01000023">
    <property type="protein sequence ID" value="PLW56237.1"/>
    <property type="molecule type" value="Genomic_DNA"/>
</dbReference>
<keyword evidence="5" id="KW-1185">Reference proteome</keyword>
<evidence type="ECO:0000313" key="2">
    <source>
        <dbReference type="EMBL" id="PLW19757.1"/>
    </source>
</evidence>
<evidence type="ECO:0000313" key="3">
    <source>
        <dbReference type="EMBL" id="PLW40963.1"/>
    </source>
</evidence>
<dbReference type="EMBL" id="PGCI01000833">
    <property type="protein sequence ID" value="PLW14053.1"/>
    <property type="molecule type" value="Genomic_DNA"/>
</dbReference>
<evidence type="ECO:0000313" key="4">
    <source>
        <dbReference type="EMBL" id="PLW56237.1"/>
    </source>
</evidence>
<evidence type="ECO:0000313" key="5">
    <source>
        <dbReference type="Proteomes" id="UP000235388"/>
    </source>
</evidence>
<evidence type="ECO:0000313" key="6">
    <source>
        <dbReference type="Proteomes" id="UP000235392"/>
    </source>
</evidence>
<comment type="caution">
    <text evidence="3">The sequence shown here is derived from an EMBL/GenBank/DDBJ whole genome shotgun (WGS) entry which is preliminary data.</text>
</comment>
<name>A0A2N5UT90_9BASI</name>
<dbReference type="EMBL" id="PGCI01000095">
    <property type="protein sequence ID" value="PLW40963.1"/>
    <property type="molecule type" value="Genomic_DNA"/>
</dbReference>
<proteinExistence type="predicted"/>